<dbReference type="Gene3D" id="2.120.10.30">
    <property type="entry name" value="TolB, C-terminal domain"/>
    <property type="match status" value="1"/>
</dbReference>
<proteinExistence type="predicted"/>
<reference evidence="1" key="2">
    <citation type="journal article" date="2023" name="IMA Fungus">
        <title>Comparative genomic study of the Penicillium genus elucidates a diverse pangenome and 15 lateral gene transfer events.</title>
        <authorList>
            <person name="Petersen C."/>
            <person name="Sorensen T."/>
            <person name="Nielsen M.R."/>
            <person name="Sondergaard T.E."/>
            <person name="Sorensen J.L."/>
            <person name="Fitzpatrick D.A."/>
            <person name="Frisvad J.C."/>
            <person name="Nielsen K.L."/>
        </authorList>
    </citation>
    <scope>NUCLEOTIDE SEQUENCE</scope>
    <source>
        <strain evidence="1">IBT 30069</strain>
    </source>
</reference>
<protein>
    <submittedName>
        <fullName evidence="1">Calcium-dependent phosphotriesterase</fullName>
    </submittedName>
</protein>
<dbReference type="EMBL" id="JAPQKH010000008">
    <property type="protein sequence ID" value="KAJ5083366.1"/>
    <property type="molecule type" value="Genomic_DNA"/>
</dbReference>
<dbReference type="Proteomes" id="UP001149165">
    <property type="component" value="Unassembled WGS sequence"/>
</dbReference>
<evidence type="ECO:0000313" key="2">
    <source>
        <dbReference type="Proteomes" id="UP001149165"/>
    </source>
</evidence>
<dbReference type="AlphaFoldDB" id="A0A9W9EKH2"/>
<comment type="caution">
    <text evidence="1">The sequence shown here is derived from an EMBL/GenBank/DDBJ whole genome shotgun (WGS) entry which is preliminary data.</text>
</comment>
<keyword evidence="2" id="KW-1185">Reference proteome</keyword>
<reference evidence="1" key="1">
    <citation type="submission" date="2022-11" db="EMBL/GenBank/DDBJ databases">
        <authorList>
            <person name="Petersen C."/>
        </authorList>
    </citation>
    <scope>NUCLEOTIDE SEQUENCE</scope>
    <source>
        <strain evidence="1">IBT 30069</strain>
    </source>
</reference>
<name>A0A9W9EKH2_9EURO</name>
<dbReference type="OrthoDB" id="5307922at2759"/>
<evidence type="ECO:0000313" key="1">
    <source>
        <dbReference type="EMBL" id="KAJ5083366.1"/>
    </source>
</evidence>
<dbReference type="PANTHER" id="PTHR11799">
    <property type="entry name" value="PARAOXONASE"/>
    <property type="match status" value="1"/>
</dbReference>
<sequence length="403" mass="44068">MYLTFSIVVLAVAAIWALRVHEVFLLVVPVLRAIQPIEDFPYECERLQHPSVEGCEDIWLDHTGRKLYAACASIPVRTGWSPGGDLFNVSARDRADHISVIDIDQPGPNGMYGLRQLHIGSGYQGDLDLHGFDVRQVGDRLRFWLINHRPPVSPETGESMNAFEVGANSTIEIFDLDSTSETLEYVKTIVSDAIITPNDLAVDEDGVGFAVTNDHTAKAGLSRVWELFAGGGSISYCQTDSGKCHVAVQEGCNMPNGIVNIGRGIFAVSQTGLGAVTSYKLQGEAMIKVAGFNLQMPLDNISLDDEGNVFVVGFPNSRYMLKAMKSPYTVTVPATAFKIPQRALVKRENDELEDSPIVKILEDRDGKKLPSTTVVVHDAKTERFFLAGVLSPSLGICTKKQRS</sequence>
<organism evidence="1 2">
    <name type="scientific">Penicillium angulare</name>
    <dbReference type="NCBI Taxonomy" id="116970"/>
    <lineage>
        <taxon>Eukaryota</taxon>
        <taxon>Fungi</taxon>
        <taxon>Dikarya</taxon>
        <taxon>Ascomycota</taxon>
        <taxon>Pezizomycotina</taxon>
        <taxon>Eurotiomycetes</taxon>
        <taxon>Eurotiomycetidae</taxon>
        <taxon>Eurotiales</taxon>
        <taxon>Aspergillaceae</taxon>
        <taxon>Penicillium</taxon>
    </lineage>
</organism>
<dbReference type="SUPFAM" id="SSF63829">
    <property type="entry name" value="Calcium-dependent phosphotriesterase"/>
    <property type="match status" value="1"/>
</dbReference>
<gene>
    <name evidence="1" type="ORF">N7456_012793</name>
</gene>
<dbReference type="InterPro" id="IPR011042">
    <property type="entry name" value="6-blade_b-propeller_TolB-like"/>
</dbReference>
<dbReference type="PANTHER" id="PTHR11799:SF20">
    <property type="entry name" value="SMP-30_GLUCONOLACTONASE_LRE-LIKE REGION DOMAIN-CONTAINING PROTEIN"/>
    <property type="match status" value="1"/>
</dbReference>
<accession>A0A9W9EKH2</accession>
<dbReference type="InterPro" id="IPR051288">
    <property type="entry name" value="Serum_paraoxonase/arylesterase"/>
</dbReference>